<evidence type="ECO:0000313" key="2">
    <source>
        <dbReference type="EMBL" id="MFD2203040.1"/>
    </source>
</evidence>
<gene>
    <name evidence="2" type="ORF">ACFSKV_15800</name>
</gene>
<sequence>MIEKINLRLLYSGNFGGFWGAGFMETHKQSIIFFEPQSQQKERKESIYISSASGEAEQQSYSNHKRDKRDTKVSYLLL</sequence>
<comment type="caution">
    <text evidence="2">The sequence shown here is derived from an EMBL/GenBank/DDBJ whole genome shotgun (WGS) entry which is preliminary data.</text>
</comment>
<reference evidence="3" key="1">
    <citation type="journal article" date="2019" name="Int. J. Syst. Evol. Microbiol.">
        <title>The Global Catalogue of Microorganisms (GCM) 10K type strain sequencing project: providing services to taxonomists for standard genome sequencing and annotation.</title>
        <authorList>
            <consortium name="The Broad Institute Genomics Platform"/>
            <consortium name="The Broad Institute Genome Sequencing Center for Infectious Disease"/>
            <person name="Wu L."/>
            <person name="Ma J."/>
        </authorList>
    </citation>
    <scope>NUCLEOTIDE SEQUENCE [LARGE SCALE GENOMIC DNA]</scope>
    <source>
        <strain evidence="3">KCTC 19812</strain>
    </source>
</reference>
<keyword evidence="3" id="KW-1185">Reference proteome</keyword>
<dbReference type="EMBL" id="JBHUIV010000020">
    <property type="protein sequence ID" value="MFD2203040.1"/>
    <property type="molecule type" value="Genomic_DNA"/>
</dbReference>
<feature type="compositionally biased region" description="Polar residues" evidence="1">
    <location>
        <begin position="52"/>
        <end position="62"/>
    </location>
</feature>
<evidence type="ECO:0000313" key="3">
    <source>
        <dbReference type="Proteomes" id="UP001597414"/>
    </source>
</evidence>
<dbReference type="Proteomes" id="UP001597414">
    <property type="component" value="Unassembled WGS sequence"/>
</dbReference>
<protein>
    <submittedName>
        <fullName evidence="2">Uncharacterized protein</fullName>
    </submittedName>
</protein>
<organism evidence="2 3">
    <name type="scientific">Shivajiella indica</name>
    <dbReference type="NCBI Taxonomy" id="872115"/>
    <lineage>
        <taxon>Bacteria</taxon>
        <taxon>Pseudomonadati</taxon>
        <taxon>Bacteroidota</taxon>
        <taxon>Cytophagia</taxon>
        <taxon>Cytophagales</taxon>
        <taxon>Cyclobacteriaceae</taxon>
        <taxon>Shivajiella</taxon>
    </lineage>
</organism>
<proteinExistence type="predicted"/>
<accession>A0ABW5BBI7</accession>
<evidence type="ECO:0000256" key="1">
    <source>
        <dbReference type="SAM" id="MobiDB-lite"/>
    </source>
</evidence>
<name>A0ABW5BBI7_9BACT</name>
<dbReference type="RefSeq" id="WP_380804838.1">
    <property type="nucleotide sequence ID" value="NZ_JBHUIV010000020.1"/>
</dbReference>
<feature type="region of interest" description="Disordered" evidence="1">
    <location>
        <begin position="52"/>
        <end position="78"/>
    </location>
</feature>